<reference evidence="10" key="2">
    <citation type="submission" date="2010-01" db="EMBL/GenBank/DDBJ databases">
        <title>The complete genome of Conexibacter woesei DSM 14684.</title>
        <authorList>
            <consortium name="US DOE Joint Genome Institute (JGI-PGF)"/>
            <person name="Lucas S."/>
            <person name="Copeland A."/>
            <person name="Lapidus A."/>
            <person name="Glavina del Rio T."/>
            <person name="Dalin E."/>
            <person name="Tice H."/>
            <person name="Bruce D."/>
            <person name="Goodwin L."/>
            <person name="Pitluck S."/>
            <person name="Kyrpides N."/>
            <person name="Mavromatis K."/>
            <person name="Ivanova N."/>
            <person name="Mikhailova N."/>
            <person name="Chertkov O."/>
            <person name="Brettin T."/>
            <person name="Detter J.C."/>
            <person name="Han C."/>
            <person name="Larimer F."/>
            <person name="Land M."/>
            <person name="Hauser L."/>
            <person name="Markowitz V."/>
            <person name="Cheng J.-F."/>
            <person name="Hugenholtz P."/>
            <person name="Woyke T."/>
            <person name="Wu D."/>
            <person name="Pukall R."/>
            <person name="Steenblock K."/>
            <person name="Schneider S."/>
            <person name="Klenk H.-P."/>
            <person name="Eisen J.A."/>
        </authorList>
    </citation>
    <scope>NUCLEOTIDE SEQUENCE [LARGE SCALE GENOMIC DNA]</scope>
    <source>
        <strain evidence="10">DSM 14684 / CIP 108061 / JCM 11494 / NBRC 100937 / ID131577</strain>
    </source>
</reference>
<keyword evidence="5" id="KW-1278">Translocase</keyword>
<organism evidence="9 10">
    <name type="scientific">Conexibacter woesei (strain DSM 14684 / CCUG 47730 / CIP 108061 / JCM 11494 / NBRC 100937 / ID131577)</name>
    <dbReference type="NCBI Taxonomy" id="469383"/>
    <lineage>
        <taxon>Bacteria</taxon>
        <taxon>Bacillati</taxon>
        <taxon>Actinomycetota</taxon>
        <taxon>Thermoleophilia</taxon>
        <taxon>Solirubrobacterales</taxon>
        <taxon>Conexibacteraceae</taxon>
        <taxon>Conexibacter</taxon>
    </lineage>
</organism>
<dbReference type="InterPro" id="IPR008995">
    <property type="entry name" value="Mo/tungstate-bd_C_term_dom"/>
</dbReference>
<dbReference type="Gene3D" id="2.40.50.100">
    <property type="match status" value="1"/>
</dbReference>
<dbReference type="GO" id="GO:0055052">
    <property type="term" value="C:ATP-binding cassette (ABC) transporter complex, substrate-binding subunit-containing"/>
    <property type="evidence" value="ECO:0007669"/>
    <property type="project" value="TreeGrafter"/>
</dbReference>
<dbReference type="Proteomes" id="UP000008229">
    <property type="component" value="Chromosome"/>
</dbReference>
<keyword evidence="3" id="KW-0547">Nucleotide-binding</keyword>
<dbReference type="EMBL" id="CP001854">
    <property type="protein sequence ID" value="ADB52836.1"/>
    <property type="molecule type" value="Genomic_DNA"/>
</dbReference>
<dbReference type="SUPFAM" id="SSF52540">
    <property type="entry name" value="P-loop containing nucleoside triphosphate hydrolases"/>
    <property type="match status" value="1"/>
</dbReference>
<evidence type="ECO:0000256" key="5">
    <source>
        <dbReference type="ARBA" id="ARBA00022967"/>
    </source>
</evidence>
<dbReference type="GO" id="GO:0140359">
    <property type="term" value="F:ABC-type transporter activity"/>
    <property type="evidence" value="ECO:0007669"/>
    <property type="project" value="InterPro"/>
</dbReference>
<protein>
    <submittedName>
        <fullName evidence="9">ABC transporter related protein</fullName>
    </submittedName>
</protein>
<dbReference type="PROSITE" id="PS50893">
    <property type="entry name" value="ABC_TRANSPORTER_2"/>
    <property type="match status" value="1"/>
</dbReference>
<dbReference type="SUPFAM" id="SSF50331">
    <property type="entry name" value="MOP-like"/>
    <property type="match status" value="1"/>
</dbReference>
<dbReference type="PANTHER" id="PTHR43875">
    <property type="entry name" value="MALTODEXTRIN IMPORT ATP-BINDING PROTEIN MSMX"/>
    <property type="match status" value="1"/>
</dbReference>
<keyword evidence="4" id="KW-0067">ATP-binding</keyword>
<dbReference type="Pfam" id="PF17850">
    <property type="entry name" value="CysA_C_terminal"/>
    <property type="match status" value="1"/>
</dbReference>
<dbReference type="InterPro" id="IPR003439">
    <property type="entry name" value="ABC_transporter-like_ATP-bd"/>
</dbReference>
<dbReference type="SMART" id="SM00382">
    <property type="entry name" value="AAA"/>
    <property type="match status" value="1"/>
</dbReference>
<dbReference type="InterPro" id="IPR047641">
    <property type="entry name" value="ABC_transpr_MalK/UgpC-like"/>
</dbReference>
<feature type="region of interest" description="Disordered" evidence="7">
    <location>
        <begin position="378"/>
        <end position="398"/>
    </location>
</feature>
<dbReference type="PROSITE" id="PS00211">
    <property type="entry name" value="ABC_TRANSPORTER_1"/>
    <property type="match status" value="1"/>
</dbReference>
<accession>D3F7U2</accession>
<dbReference type="KEGG" id="cwo:Cwoe_4422"/>
<name>D3F7U2_CONWI</name>
<evidence type="ECO:0000313" key="10">
    <source>
        <dbReference type="Proteomes" id="UP000008229"/>
    </source>
</evidence>
<keyword evidence="2" id="KW-1003">Cell membrane</keyword>
<proteinExistence type="predicted"/>
<evidence type="ECO:0000256" key="7">
    <source>
        <dbReference type="SAM" id="MobiDB-lite"/>
    </source>
</evidence>
<dbReference type="GO" id="GO:0005524">
    <property type="term" value="F:ATP binding"/>
    <property type="evidence" value="ECO:0007669"/>
    <property type="project" value="UniProtKB-KW"/>
</dbReference>
<evidence type="ECO:0000313" key="9">
    <source>
        <dbReference type="EMBL" id="ADB52836.1"/>
    </source>
</evidence>
<reference evidence="9 10" key="1">
    <citation type="journal article" date="2010" name="Stand. Genomic Sci.">
        <title>Complete genome sequence of Conexibacter woesei type strain (ID131577).</title>
        <authorList>
            <person name="Pukall R."/>
            <person name="Lapidus A."/>
            <person name="Glavina Del Rio T."/>
            <person name="Copeland A."/>
            <person name="Tice H."/>
            <person name="Cheng J.-F."/>
            <person name="Lucas S."/>
            <person name="Chen F."/>
            <person name="Nolan M."/>
            <person name="Bruce D."/>
            <person name="Goodwin L."/>
            <person name="Pitluck S."/>
            <person name="Mavromatis K."/>
            <person name="Ivanova N."/>
            <person name="Ovchinnikova G."/>
            <person name="Pati A."/>
            <person name="Chen A."/>
            <person name="Palaniappan K."/>
            <person name="Land M."/>
            <person name="Hauser L."/>
            <person name="Chang Y.-J."/>
            <person name="Jeffries C.D."/>
            <person name="Chain P."/>
            <person name="Meincke L."/>
            <person name="Sims D."/>
            <person name="Brettin T."/>
            <person name="Detter J.C."/>
            <person name="Rohde M."/>
            <person name="Goeker M."/>
            <person name="Bristow J."/>
            <person name="Eisen J.A."/>
            <person name="Markowitz V."/>
            <person name="Kyrpides N.C."/>
            <person name="Klenk H.-P."/>
            <person name="Hugenholtz P."/>
        </authorList>
    </citation>
    <scope>NUCLEOTIDE SEQUENCE [LARGE SCALE GENOMIC DNA]</scope>
    <source>
        <strain evidence="10">DSM 14684 / CIP 108061 / JCM 11494 / NBRC 100937 / ID131577</strain>
    </source>
</reference>
<dbReference type="GO" id="GO:0016887">
    <property type="term" value="F:ATP hydrolysis activity"/>
    <property type="evidence" value="ECO:0007669"/>
    <property type="project" value="InterPro"/>
</dbReference>
<dbReference type="Gene3D" id="3.40.50.300">
    <property type="entry name" value="P-loop containing nucleotide triphosphate hydrolases"/>
    <property type="match status" value="1"/>
</dbReference>
<evidence type="ECO:0000256" key="3">
    <source>
        <dbReference type="ARBA" id="ARBA00022741"/>
    </source>
</evidence>
<dbReference type="InterPro" id="IPR027417">
    <property type="entry name" value="P-loop_NTPase"/>
</dbReference>
<dbReference type="FunFam" id="3.40.50.300:FF:000042">
    <property type="entry name" value="Maltose/maltodextrin ABC transporter, ATP-binding protein"/>
    <property type="match status" value="1"/>
</dbReference>
<dbReference type="Gene3D" id="2.40.50.140">
    <property type="entry name" value="Nucleic acid-binding proteins"/>
    <property type="match status" value="1"/>
</dbReference>
<dbReference type="OrthoDB" id="7838608at2"/>
<dbReference type="RefSeq" id="WP_012935887.1">
    <property type="nucleotide sequence ID" value="NC_013739.1"/>
</dbReference>
<evidence type="ECO:0000256" key="2">
    <source>
        <dbReference type="ARBA" id="ARBA00022475"/>
    </source>
</evidence>
<dbReference type="InterPro" id="IPR015855">
    <property type="entry name" value="ABC_transpr_MalK-like"/>
</dbReference>
<dbReference type="eggNOG" id="COG3842">
    <property type="taxonomic scope" value="Bacteria"/>
</dbReference>
<feature type="domain" description="ABC transporter" evidence="8">
    <location>
        <begin position="4"/>
        <end position="236"/>
    </location>
</feature>
<evidence type="ECO:0000256" key="1">
    <source>
        <dbReference type="ARBA" id="ARBA00022448"/>
    </source>
</evidence>
<dbReference type="GO" id="GO:0008643">
    <property type="term" value="P:carbohydrate transport"/>
    <property type="evidence" value="ECO:0007669"/>
    <property type="project" value="InterPro"/>
</dbReference>
<dbReference type="InterPro" id="IPR012340">
    <property type="entry name" value="NA-bd_OB-fold"/>
</dbReference>
<dbReference type="InterPro" id="IPR017871">
    <property type="entry name" value="ABC_transporter-like_CS"/>
</dbReference>
<evidence type="ECO:0000259" key="8">
    <source>
        <dbReference type="PROSITE" id="PS50893"/>
    </source>
</evidence>
<dbReference type="InterPro" id="IPR003593">
    <property type="entry name" value="AAA+_ATPase"/>
</dbReference>
<dbReference type="Pfam" id="PF00005">
    <property type="entry name" value="ABC_tran"/>
    <property type="match status" value="1"/>
</dbReference>
<dbReference type="CDD" id="cd03301">
    <property type="entry name" value="ABC_MalK_N"/>
    <property type="match status" value="1"/>
</dbReference>
<dbReference type="STRING" id="469383.Cwoe_4422"/>
<gene>
    <name evidence="9" type="ordered locus">Cwoe_4422</name>
</gene>
<evidence type="ECO:0000256" key="4">
    <source>
        <dbReference type="ARBA" id="ARBA00022840"/>
    </source>
</evidence>
<keyword evidence="10" id="KW-1185">Reference proteome</keyword>
<sequence>MGSIQLHEVTKAFPKSAAAAVDRVTLEIADGEFLVLVGPSGCGKSTLLRMIAGIEDISSGQILIDGTDATHAPPKERDIAMVFQSYALYPQMTVAENLSFALKLRKMPKAERTQRVDDVMRMLRLTELASRTPGQLSGGQRQRVAMGRAMVREPAAFLMDEPLSNLDAKLRIAMRSELARLHERLGVTTIYVTHDQIEAMTLGQRVAVLKDGALQQVGTPQELFHQPRNLFVAAFIGSPTINLVEAEVSDGSLQIGGHAIPVPAHAALTAGSKVVVGVRPSAFELAEFADASAPRLSARLEVVENLGDEIHAIFPLDAPRVDVDAAVGVEQAGDEQLLVDERALFTAALVPRRSLSPGDEVELAIDTSRLQFFDPESGLALAGPTTDENASERKIHAG</sequence>
<dbReference type="AlphaFoldDB" id="D3F7U2"/>
<dbReference type="PANTHER" id="PTHR43875:SF15">
    <property type="entry name" value="TREHALOSE IMPORT ATP-BINDING PROTEIN SUGC"/>
    <property type="match status" value="1"/>
</dbReference>
<keyword evidence="6" id="KW-0472">Membrane</keyword>
<keyword evidence="1" id="KW-0813">Transport</keyword>
<dbReference type="InterPro" id="IPR041193">
    <property type="entry name" value="CysA_C"/>
</dbReference>
<dbReference type="HOGENOM" id="CLU_000604_1_1_11"/>
<evidence type="ECO:0000256" key="6">
    <source>
        <dbReference type="ARBA" id="ARBA00023136"/>
    </source>
</evidence>